<dbReference type="Proteomes" id="UP000184263">
    <property type="component" value="Unassembled WGS sequence"/>
</dbReference>
<dbReference type="EMBL" id="FRBC01000018">
    <property type="protein sequence ID" value="SHK79691.1"/>
    <property type="molecule type" value="Genomic_DNA"/>
</dbReference>
<gene>
    <name evidence="1" type="ORF">SAMN05216582_11817</name>
</gene>
<dbReference type="SUPFAM" id="SSF50814">
    <property type="entry name" value="Lipocalins"/>
    <property type="match status" value="1"/>
</dbReference>
<protein>
    <submittedName>
        <fullName evidence="1">Phenolic acid decarboxylase</fullName>
    </submittedName>
</protein>
<organism evidence="1 2">
    <name type="scientific">Selenomonas ruminantium</name>
    <dbReference type="NCBI Taxonomy" id="971"/>
    <lineage>
        <taxon>Bacteria</taxon>
        <taxon>Bacillati</taxon>
        <taxon>Bacillota</taxon>
        <taxon>Negativicutes</taxon>
        <taxon>Selenomonadales</taxon>
        <taxon>Selenomonadaceae</taxon>
        <taxon>Selenomonas</taxon>
    </lineage>
</organism>
<proteinExistence type="predicted"/>
<sequence>MQESREKYENYPKYLVPEFAKITYIDKTGLDNEDVIAEAPYDGMTNDIREGRYFDTSYNRLKK</sequence>
<dbReference type="InterPro" id="IPR008729">
    <property type="entry name" value="PA_de_COase"/>
</dbReference>
<dbReference type="InterPro" id="IPR012674">
    <property type="entry name" value="Calycin"/>
</dbReference>
<evidence type="ECO:0000313" key="1">
    <source>
        <dbReference type="EMBL" id="SHK79691.1"/>
    </source>
</evidence>
<dbReference type="Pfam" id="PF05870">
    <property type="entry name" value="PA_decarbox"/>
    <property type="match status" value="1"/>
</dbReference>
<dbReference type="Gene3D" id="2.40.128.20">
    <property type="match status" value="1"/>
</dbReference>
<name>A0A1M6VE84_SELRU</name>
<reference evidence="1 2" key="1">
    <citation type="submission" date="2016-11" db="EMBL/GenBank/DDBJ databases">
        <authorList>
            <person name="Jaros S."/>
            <person name="Januszkiewicz K."/>
            <person name="Wedrychowicz H."/>
        </authorList>
    </citation>
    <scope>NUCLEOTIDE SEQUENCE [LARGE SCALE GENOMIC DNA]</scope>
    <source>
        <strain evidence="1 2">HD4</strain>
    </source>
</reference>
<dbReference type="GO" id="GO:0016831">
    <property type="term" value="F:carboxy-lyase activity"/>
    <property type="evidence" value="ECO:0007669"/>
    <property type="project" value="InterPro"/>
</dbReference>
<evidence type="ECO:0000313" key="2">
    <source>
        <dbReference type="Proteomes" id="UP000184263"/>
    </source>
</evidence>
<dbReference type="AlphaFoldDB" id="A0A1M6VE84"/>
<accession>A0A1M6VE84</accession>